<dbReference type="EMBL" id="OBQD01000010">
    <property type="protein sequence ID" value="SOC43053.1"/>
    <property type="molecule type" value="Genomic_DNA"/>
</dbReference>
<gene>
    <name evidence="1" type="ORF">SAMN05892877_110258</name>
</gene>
<name>A0A285UMQ0_9HYPH</name>
<dbReference type="Proteomes" id="UP000219167">
    <property type="component" value="Unassembled WGS sequence"/>
</dbReference>
<sequence>MTEDIRIDTLGKFRDGGYCFDLWCTHCQRGKTVSPDRFVAKLGPDHPIDVARYIRCTECGNKGIEVRIRPPTPELVDRVYD</sequence>
<keyword evidence="2" id="KW-1185">Reference proteome</keyword>
<dbReference type="OrthoDB" id="8454714at2"/>
<evidence type="ECO:0000313" key="2">
    <source>
        <dbReference type="Proteomes" id="UP000219167"/>
    </source>
</evidence>
<reference evidence="1 2" key="1">
    <citation type="submission" date="2017-08" db="EMBL/GenBank/DDBJ databases">
        <authorList>
            <person name="de Groot N.N."/>
        </authorList>
    </citation>
    <scope>NUCLEOTIDE SEQUENCE [LARGE SCALE GENOMIC DNA]</scope>
    <source>
        <strain evidence="1 2">JC85</strain>
    </source>
</reference>
<accession>A0A285UMQ0</accession>
<proteinExistence type="predicted"/>
<protein>
    <submittedName>
        <fullName evidence="1">Uncharacterized protein</fullName>
    </submittedName>
</protein>
<organism evidence="1 2">
    <name type="scientific">Rhizobium subbaraonis</name>
    <dbReference type="NCBI Taxonomy" id="908946"/>
    <lineage>
        <taxon>Bacteria</taxon>
        <taxon>Pseudomonadati</taxon>
        <taxon>Pseudomonadota</taxon>
        <taxon>Alphaproteobacteria</taxon>
        <taxon>Hyphomicrobiales</taxon>
        <taxon>Rhizobiaceae</taxon>
        <taxon>Rhizobium/Agrobacterium group</taxon>
        <taxon>Rhizobium</taxon>
    </lineage>
</organism>
<dbReference type="AlphaFoldDB" id="A0A285UMQ0"/>
<evidence type="ECO:0000313" key="1">
    <source>
        <dbReference type="EMBL" id="SOC43053.1"/>
    </source>
</evidence>
<dbReference type="RefSeq" id="WP_097141103.1">
    <property type="nucleotide sequence ID" value="NZ_OBQD01000010.1"/>
</dbReference>